<dbReference type="AlphaFoldDB" id="A0AA41V4L5"/>
<feature type="domain" description="EF-hand" evidence="4">
    <location>
        <begin position="41"/>
        <end position="72"/>
    </location>
</feature>
<dbReference type="PROSITE" id="PS00018">
    <property type="entry name" value="EF_HAND_1"/>
    <property type="match status" value="3"/>
</dbReference>
<keyword evidence="6" id="KW-1185">Reference proteome</keyword>
<dbReference type="PANTHER" id="PTHR10891">
    <property type="entry name" value="EF-HAND CALCIUM-BINDING DOMAIN CONTAINING PROTEIN"/>
    <property type="match status" value="1"/>
</dbReference>
<dbReference type="InterPro" id="IPR002048">
    <property type="entry name" value="EF_hand_dom"/>
</dbReference>
<dbReference type="InterPro" id="IPR039647">
    <property type="entry name" value="EF_hand_pair_protein_CML-like"/>
</dbReference>
<gene>
    <name evidence="5" type="ORF">MKW94_001953</name>
</gene>
<dbReference type="GO" id="GO:0005509">
    <property type="term" value="F:calcium ion binding"/>
    <property type="evidence" value="ECO:0007669"/>
    <property type="project" value="InterPro"/>
</dbReference>
<dbReference type="SMART" id="SM00054">
    <property type="entry name" value="EFh"/>
    <property type="match status" value="4"/>
</dbReference>
<proteinExistence type="predicted"/>
<evidence type="ECO:0000259" key="4">
    <source>
        <dbReference type="PROSITE" id="PS50222"/>
    </source>
</evidence>
<dbReference type="PROSITE" id="PS50222">
    <property type="entry name" value="EF_HAND_2"/>
    <property type="match status" value="3"/>
</dbReference>
<dbReference type="CDD" id="cd00051">
    <property type="entry name" value="EFh"/>
    <property type="match status" value="1"/>
</dbReference>
<sequence length="140" mass="16250">MKHKDVIERVFIYLDEDGDGMISFMELRRYIGAVRGEVAVEVDEIVKLLDSDGDGCLGLDDFVKLMEGSEEEEKMIIELKKAFEMFLMDGYECITPESLRKMLHRLGESKTIEECRVMISQFDLNDDGELDFEEFKVMML</sequence>
<dbReference type="InterPro" id="IPR011992">
    <property type="entry name" value="EF-hand-dom_pair"/>
</dbReference>
<dbReference type="Gene3D" id="1.10.238.10">
    <property type="entry name" value="EF-hand"/>
    <property type="match status" value="2"/>
</dbReference>
<evidence type="ECO:0000256" key="3">
    <source>
        <dbReference type="ARBA" id="ARBA00022837"/>
    </source>
</evidence>
<accession>A0AA41V4L5</accession>
<keyword evidence="2" id="KW-0677">Repeat</keyword>
<reference evidence="5" key="1">
    <citation type="submission" date="2022-03" db="EMBL/GenBank/DDBJ databases">
        <title>A functionally conserved STORR gene fusion in Papaver species that diverged 16.8 million years ago.</title>
        <authorList>
            <person name="Catania T."/>
        </authorList>
    </citation>
    <scope>NUCLEOTIDE SEQUENCE</scope>
    <source>
        <strain evidence="5">S-191538</strain>
    </source>
</reference>
<evidence type="ECO:0000313" key="6">
    <source>
        <dbReference type="Proteomes" id="UP001177140"/>
    </source>
</evidence>
<keyword evidence="1" id="KW-0479">Metal-binding</keyword>
<name>A0AA41V4L5_PAPNU</name>
<dbReference type="FunFam" id="1.10.238.10:FF:000001">
    <property type="entry name" value="Calmodulin 1"/>
    <property type="match status" value="1"/>
</dbReference>
<feature type="domain" description="EF-hand" evidence="4">
    <location>
        <begin position="110"/>
        <end position="140"/>
    </location>
</feature>
<dbReference type="Pfam" id="PF13833">
    <property type="entry name" value="EF-hand_8"/>
    <property type="match status" value="1"/>
</dbReference>
<dbReference type="InterPro" id="IPR018247">
    <property type="entry name" value="EF_Hand_1_Ca_BS"/>
</dbReference>
<feature type="domain" description="EF-hand" evidence="4">
    <location>
        <begin position="2"/>
        <end position="37"/>
    </location>
</feature>
<evidence type="ECO:0000313" key="5">
    <source>
        <dbReference type="EMBL" id="MCL7031712.1"/>
    </source>
</evidence>
<evidence type="ECO:0000256" key="1">
    <source>
        <dbReference type="ARBA" id="ARBA00022723"/>
    </source>
</evidence>
<dbReference type="EMBL" id="JAJJMA010115017">
    <property type="protein sequence ID" value="MCL7031712.1"/>
    <property type="molecule type" value="Genomic_DNA"/>
</dbReference>
<protein>
    <recommendedName>
        <fullName evidence="4">EF-hand domain-containing protein</fullName>
    </recommendedName>
</protein>
<dbReference type="Pfam" id="PF13499">
    <property type="entry name" value="EF-hand_7"/>
    <property type="match status" value="1"/>
</dbReference>
<organism evidence="5 6">
    <name type="scientific">Papaver nudicaule</name>
    <name type="common">Iceland poppy</name>
    <dbReference type="NCBI Taxonomy" id="74823"/>
    <lineage>
        <taxon>Eukaryota</taxon>
        <taxon>Viridiplantae</taxon>
        <taxon>Streptophyta</taxon>
        <taxon>Embryophyta</taxon>
        <taxon>Tracheophyta</taxon>
        <taxon>Spermatophyta</taxon>
        <taxon>Magnoliopsida</taxon>
        <taxon>Ranunculales</taxon>
        <taxon>Papaveraceae</taxon>
        <taxon>Papaveroideae</taxon>
        <taxon>Papaver</taxon>
    </lineage>
</organism>
<dbReference type="Proteomes" id="UP001177140">
    <property type="component" value="Unassembled WGS sequence"/>
</dbReference>
<dbReference type="SUPFAM" id="SSF47473">
    <property type="entry name" value="EF-hand"/>
    <property type="match status" value="1"/>
</dbReference>
<comment type="caution">
    <text evidence="5">The sequence shown here is derived from an EMBL/GenBank/DDBJ whole genome shotgun (WGS) entry which is preliminary data.</text>
</comment>
<keyword evidence="3" id="KW-0106">Calcium</keyword>
<evidence type="ECO:0000256" key="2">
    <source>
        <dbReference type="ARBA" id="ARBA00022737"/>
    </source>
</evidence>